<evidence type="ECO:0000313" key="3">
    <source>
        <dbReference type="Proteomes" id="UP001189429"/>
    </source>
</evidence>
<feature type="non-terminal residue" evidence="2">
    <location>
        <position position="126"/>
    </location>
</feature>
<protein>
    <submittedName>
        <fullName evidence="2">Uncharacterized protein</fullName>
    </submittedName>
</protein>
<name>A0ABN9S806_9DINO</name>
<dbReference type="Proteomes" id="UP001189429">
    <property type="component" value="Unassembled WGS sequence"/>
</dbReference>
<accession>A0ABN9S806</accession>
<feature type="region of interest" description="Disordered" evidence="1">
    <location>
        <begin position="62"/>
        <end position="82"/>
    </location>
</feature>
<feature type="non-terminal residue" evidence="2">
    <location>
        <position position="1"/>
    </location>
</feature>
<evidence type="ECO:0000313" key="2">
    <source>
        <dbReference type="EMBL" id="CAK0827247.1"/>
    </source>
</evidence>
<gene>
    <name evidence="2" type="ORF">PCOR1329_LOCUS26839</name>
</gene>
<comment type="caution">
    <text evidence="2">The sequence shown here is derived from an EMBL/GenBank/DDBJ whole genome shotgun (WGS) entry which is preliminary data.</text>
</comment>
<evidence type="ECO:0000256" key="1">
    <source>
        <dbReference type="SAM" id="MobiDB-lite"/>
    </source>
</evidence>
<reference evidence="2" key="1">
    <citation type="submission" date="2023-10" db="EMBL/GenBank/DDBJ databases">
        <authorList>
            <person name="Chen Y."/>
            <person name="Shah S."/>
            <person name="Dougan E. K."/>
            <person name="Thang M."/>
            <person name="Chan C."/>
        </authorList>
    </citation>
    <scope>NUCLEOTIDE SEQUENCE [LARGE SCALE GENOMIC DNA]</scope>
</reference>
<feature type="region of interest" description="Disordered" evidence="1">
    <location>
        <begin position="95"/>
        <end position="126"/>
    </location>
</feature>
<sequence>RADRHFQRLCQHLWQLRRERRSRHRPVQQDAVLQLQGAAAVQPLAAGGRRMLHVLLLSDGGPTAHQQRLGAPRSQVFNGRRPCLPRQGALRARHAARRCRRGGGDSSVANSAHCRIPRLDEEESTR</sequence>
<keyword evidence="3" id="KW-1185">Reference proteome</keyword>
<dbReference type="EMBL" id="CAUYUJ010009611">
    <property type="protein sequence ID" value="CAK0827247.1"/>
    <property type="molecule type" value="Genomic_DNA"/>
</dbReference>
<proteinExistence type="predicted"/>
<organism evidence="2 3">
    <name type="scientific">Prorocentrum cordatum</name>
    <dbReference type="NCBI Taxonomy" id="2364126"/>
    <lineage>
        <taxon>Eukaryota</taxon>
        <taxon>Sar</taxon>
        <taxon>Alveolata</taxon>
        <taxon>Dinophyceae</taxon>
        <taxon>Prorocentrales</taxon>
        <taxon>Prorocentraceae</taxon>
        <taxon>Prorocentrum</taxon>
    </lineage>
</organism>